<feature type="transmembrane region" description="Helical" evidence="7">
    <location>
        <begin position="323"/>
        <end position="345"/>
    </location>
</feature>
<dbReference type="Gene3D" id="1.20.120.350">
    <property type="entry name" value="Voltage-gated potassium channels. Chain C"/>
    <property type="match status" value="1"/>
</dbReference>
<dbReference type="GO" id="GO:0001518">
    <property type="term" value="C:voltage-gated sodium channel complex"/>
    <property type="evidence" value="ECO:0007669"/>
    <property type="project" value="TreeGrafter"/>
</dbReference>
<feature type="transmembrane region" description="Helical" evidence="7">
    <location>
        <begin position="1874"/>
        <end position="1899"/>
    </location>
</feature>
<accession>A0A813GLV2</accession>
<dbReference type="Pfam" id="PF00520">
    <property type="entry name" value="Ion_trans"/>
    <property type="match status" value="1"/>
</dbReference>
<gene>
    <name evidence="9" type="ORF">PGLA1383_LOCUS44023</name>
</gene>
<feature type="transmembrane region" description="Helical" evidence="7">
    <location>
        <begin position="734"/>
        <end position="760"/>
    </location>
</feature>
<feature type="region of interest" description="Disordered" evidence="6">
    <location>
        <begin position="17"/>
        <end position="47"/>
    </location>
</feature>
<feature type="compositionally biased region" description="Low complexity" evidence="6">
    <location>
        <begin position="134"/>
        <end position="146"/>
    </location>
</feature>
<protein>
    <recommendedName>
        <fullName evidence="8">EF-hand domain-containing protein</fullName>
    </recommendedName>
</protein>
<feature type="region of interest" description="Disordered" evidence="6">
    <location>
        <begin position="73"/>
        <end position="118"/>
    </location>
</feature>
<feature type="transmembrane region" description="Helical" evidence="7">
    <location>
        <begin position="1911"/>
        <end position="1933"/>
    </location>
</feature>
<evidence type="ECO:0000256" key="1">
    <source>
        <dbReference type="ARBA" id="ARBA00004141"/>
    </source>
</evidence>
<evidence type="ECO:0000313" key="9">
    <source>
        <dbReference type="EMBL" id="CAE8627215.1"/>
    </source>
</evidence>
<dbReference type="InterPro" id="IPR002048">
    <property type="entry name" value="EF_hand_dom"/>
</dbReference>
<evidence type="ECO:0000256" key="7">
    <source>
        <dbReference type="SAM" id="Phobius"/>
    </source>
</evidence>
<dbReference type="Proteomes" id="UP000654075">
    <property type="component" value="Unassembled WGS sequence"/>
</dbReference>
<feature type="transmembrane region" description="Helical" evidence="7">
    <location>
        <begin position="1749"/>
        <end position="1770"/>
    </location>
</feature>
<feature type="region of interest" description="Disordered" evidence="6">
    <location>
        <begin position="216"/>
        <end position="244"/>
    </location>
</feature>
<evidence type="ECO:0000256" key="3">
    <source>
        <dbReference type="ARBA" id="ARBA00022837"/>
    </source>
</evidence>
<feature type="transmembrane region" description="Helical" evidence="7">
    <location>
        <begin position="427"/>
        <end position="457"/>
    </location>
</feature>
<keyword evidence="10" id="KW-1185">Reference proteome</keyword>
<dbReference type="GO" id="GO:0005248">
    <property type="term" value="F:voltage-gated sodium channel activity"/>
    <property type="evidence" value="ECO:0007669"/>
    <property type="project" value="TreeGrafter"/>
</dbReference>
<evidence type="ECO:0000313" key="10">
    <source>
        <dbReference type="Proteomes" id="UP000654075"/>
    </source>
</evidence>
<feature type="transmembrane region" description="Helical" evidence="7">
    <location>
        <begin position="2009"/>
        <end position="2028"/>
    </location>
</feature>
<dbReference type="Gene3D" id="1.10.238.10">
    <property type="entry name" value="EF-hand"/>
    <property type="match status" value="1"/>
</dbReference>
<dbReference type="GO" id="GO:0005509">
    <property type="term" value="F:calcium ion binding"/>
    <property type="evidence" value="ECO:0007669"/>
    <property type="project" value="InterPro"/>
</dbReference>
<feature type="transmembrane region" description="Helical" evidence="7">
    <location>
        <begin position="2034"/>
        <end position="2058"/>
    </location>
</feature>
<feature type="transmembrane region" description="Helical" evidence="7">
    <location>
        <begin position="357"/>
        <end position="378"/>
    </location>
</feature>
<evidence type="ECO:0000256" key="4">
    <source>
        <dbReference type="ARBA" id="ARBA00022989"/>
    </source>
</evidence>
<keyword evidence="5 7" id="KW-0472">Membrane</keyword>
<dbReference type="PROSITE" id="PS00018">
    <property type="entry name" value="EF_HAND_1"/>
    <property type="match status" value="2"/>
</dbReference>
<dbReference type="SUPFAM" id="SSF47473">
    <property type="entry name" value="EF-hand"/>
    <property type="match status" value="1"/>
</dbReference>
<evidence type="ECO:0000256" key="5">
    <source>
        <dbReference type="ARBA" id="ARBA00023136"/>
    </source>
</evidence>
<comment type="caution">
    <text evidence="9">The sequence shown here is derived from an EMBL/GenBank/DDBJ whole genome shotgun (WGS) entry which is preliminary data.</text>
</comment>
<dbReference type="SUPFAM" id="SSF81324">
    <property type="entry name" value="Voltage-gated potassium channels"/>
    <property type="match status" value="1"/>
</dbReference>
<feature type="transmembrane region" description="Helical" evidence="7">
    <location>
        <begin position="285"/>
        <end position="303"/>
    </location>
</feature>
<feature type="transmembrane region" description="Helical" evidence="7">
    <location>
        <begin position="1830"/>
        <end position="1854"/>
    </location>
</feature>
<comment type="subcellular location">
    <subcellularLocation>
        <location evidence="1">Membrane</location>
        <topology evidence="1">Multi-pass membrane protein</topology>
    </subcellularLocation>
</comment>
<feature type="domain" description="EF-hand" evidence="8">
    <location>
        <begin position="566"/>
        <end position="601"/>
    </location>
</feature>
<feature type="region of interest" description="Disordered" evidence="6">
    <location>
        <begin position="1091"/>
        <end position="1138"/>
    </location>
</feature>
<dbReference type="Gene3D" id="3.90.550.10">
    <property type="entry name" value="Spore Coat Polysaccharide Biosynthesis Protein SpsA, Chain A"/>
    <property type="match status" value="1"/>
</dbReference>
<dbReference type="InterPro" id="IPR027359">
    <property type="entry name" value="Volt_channel_dom_sf"/>
</dbReference>
<keyword evidence="3" id="KW-0106">Calcium</keyword>
<dbReference type="InterPro" id="IPR029044">
    <property type="entry name" value="Nucleotide-diphossugar_trans"/>
</dbReference>
<dbReference type="PANTHER" id="PTHR10037">
    <property type="entry name" value="VOLTAGE-GATED CATION CHANNEL CALCIUM AND SODIUM"/>
    <property type="match status" value="1"/>
</dbReference>
<proteinExistence type="predicted"/>
<dbReference type="PROSITE" id="PS50222">
    <property type="entry name" value="EF_HAND_2"/>
    <property type="match status" value="2"/>
</dbReference>
<dbReference type="InterPro" id="IPR043203">
    <property type="entry name" value="VGCC_Ca_Na"/>
</dbReference>
<dbReference type="SMART" id="SM00054">
    <property type="entry name" value="EFh"/>
    <property type="match status" value="2"/>
</dbReference>
<dbReference type="PANTHER" id="PTHR10037:SF62">
    <property type="entry name" value="SODIUM CHANNEL PROTEIN 60E"/>
    <property type="match status" value="1"/>
</dbReference>
<dbReference type="InterPro" id="IPR005821">
    <property type="entry name" value="Ion_trans_dom"/>
</dbReference>
<dbReference type="InterPro" id="IPR018247">
    <property type="entry name" value="EF_Hand_1_Ca_BS"/>
</dbReference>
<feature type="non-terminal residue" evidence="9">
    <location>
        <position position="1"/>
    </location>
</feature>
<keyword evidence="4 7" id="KW-1133">Transmembrane helix</keyword>
<evidence type="ECO:0000256" key="6">
    <source>
        <dbReference type="SAM" id="MobiDB-lite"/>
    </source>
</evidence>
<reference evidence="9" key="1">
    <citation type="submission" date="2021-02" db="EMBL/GenBank/DDBJ databases">
        <authorList>
            <person name="Dougan E. K."/>
            <person name="Rhodes N."/>
            <person name="Thang M."/>
            <person name="Chan C."/>
        </authorList>
    </citation>
    <scope>NUCLEOTIDE SEQUENCE</scope>
</reference>
<sequence length="2136" mass="236322">SIVGRLEGEPAAGLRESFAAECPRPGQPLGFGQVPTEEEDERWRRPAVAGSGILEVMDMESPMSRMVPRVLDMSPFSSSKPSLREVGGALEGRVLDSSSNAPKGRVPGSGSSTKSEGAELRASCFGSLDFTASKSPSPISSINSDSELGPSQGQLRKKPAAWGGGGGQAQVPDLTPPPLLAELLHGDPSAALRAASASDAAPQPQLHTRLQLFDTPDRGELRDTPQKSPVKKGRMERLAASTTQHIKSGTRSKKVFSPLAKRRADAMIAGRTKIERLTKSPRYELWNAAVIMLNALFIIWRTEHRAMLVLSGMDAATIDRDELLADVVGDVFCLIFLGDLILRLIALRMQFFRSKEWMWNVFDMAVVFTAVLETISHWSQYATASTSDGGLVTVVGKLSMLRIVRLLRVIKGTRMIRVSRFFRELRIMVFSLTGAMKTLIWSVLLMTTVLLVFGIFFTDGAVAFELQQPKGGDSEALRDVQRFFGTLSGSSLSLYMAMSGGLDWVEMWNALEPLPMEYRLAFLTFLTFAIFALLNVVTAVFVETALQRSQNDTELMVQQEMEQKVEFVETMQRIFQELDSNGSGTLSLDEFEQQLDDEHILAFMSTLELDVDQVRMLLTLLDRDQNGEVDIEEFIAGCLRLKGGAKSLDMAILQYQVEFILHSTQALSQALVGTGDPPQLLSSRTFLDKRDANVMSSVCALVSSESDEEEDEEWAKVDAVMVDVRAPRGCCRPLVTASGCCHCCYICLFLLYLVAIPVWAKWLVASPMPAQYWHQDFPPFPYLDLKTQRNLALEHGGGHQVHMSQIPMHAGACNYACSSGGGGDMNFGVSITLNSSALITAQAHTVYPVMFASSDFKDWWVVADRRNSHPMPFWTSLASHYGHAYTHVTDACTRPLLITKATEQFMGSYILACIIWDPSALNAMEQATSLTDTDLGTICSAVGGVCGWSCGSNLEPSRLAGCDAHGNIEVTAQSVANRRIPSAQFQGRVELNQCGLGDRFGECQTNSEPYSNWQCHKCQYDPTGGTENFGGGFGIPGGGDQGPIIYRSLPRFQVKASRIELPEGVAMLGTPSVYVLTASSEAPSVWKKLYKENDPKIPPPSPVDEAGQSLTPAPEEEESEDAQAASQPHEAGAAKHAMSLADPNRVDMQPEWCFGERGPLYLVACAVNGSIYDEDFKDFLPGQRVAPPPFNDRCLAVGGRCGQACEPEQSAMPNCTVDGYINHTTLVGPAIPMTNESGSVWALVVVMLVAFSVKAATLCPGIFRPYPHYDRYEPELTESLRYIVVCIPSLAENKCIVLRNLVGAIGCIPTDCRCRYHVAFVDEGHRGEQKIMWQKLCQVISAIQNLGGRSSEENIRQFFSMWVEETKKLDLTKLRHESSAAVAPDILERMSGTTALGKLKRELGWSGIKPSMMAPLEAALRELEADLKETAQQLFQGGVLARDDLADWAPKERNSLPLRMHYLARAAPEEDERTVKAQHVAPGTWFYRIPGTAVLDKGQWLTWRSKAERLAYALEDEDAAGTHRVPLRTSRGKAGGLNFAVNYLSVYAERPDNKYGDMRDLAPSLFSICDARHQFQPDFFHSTLPFFFDEEAELDEAVAFTQCPVYFHEVHDQLDYMDHNKSQFFKLSCMIGNCCGGVSPSGTNTTWIIRPRETAGIWEQRKARVRNRRTNAKALDWVEHRTFNENCILAEGASSIEPILLGKRSQYVSRRLSYGMAPGPEEHYAALQRQTAGRVVLSLQTFFSCGRGVCSLWLTALFSATFFLSLLQLVTTTPDTRIAVRLGLISHDSFVNVSELLIFIFERAARAVDGLFFDHIFVRHPGALKVYTNMFIMTTLWLGLWAVLLLALSVFTALMKICRRGLGLNIFPSEIRWWGRLLICIQNLTHFLWFWIAFFWIGFNYSQIVGGTECHFPPLGMCMFVVLIQLLSVALVVTSSLRYTLETSSVSNEVLSLTLDNVWRSTQVFYVTAPLTLWAIVAGVTDYCRYRLYGLDITMTAEGRSHAKAVVKYWTLLLICGAVAAWVIYAQGRYSGSGPFFSCVVVTMIALDVLHPCAYLWLGEPSAGKRQEAYDKLTWVQVLGSGSWWKQRVAALVLNPAAAGAIRCLGPALFVATPFLTLVMPYVGLNQAFLMQITTH</sequence>
<feature type="region of interest" description="Disordered" evidence="6">
    <location>
        <begin position="134"/>
        <end position="180"/>
    </location>
</feature>
<name>A0A813GLV2_POLGL</name>
<keyword evidence="2 7" id="KW-0812">Transmembrane</keyword>
<dbReference type="Pfam" id="PF13499">
    <property type="entry name" value="EF-hand_7"/>
    <property type="match status" value="1"/>
</dbReference>
<dbReference type="OrthoDB" id="26525at2759"/>
<feature type="compositionally biased region" description="Basic and acidic residues" evidence="6">
    <location>
        <begin position="216"/>
        <end position="225"/>
    </location>
</feature>
<feature type="transmembrane region" description="Helical" evidence="7">
    <location>
        <begin position="520"/>
        <end position="542"/>
    </location>
</feature>
<evidence type="ECO:0000259" key="8">
    <source>
        <dbReference type="PROSITE" id="PS50222"/>
    </source>
</evidence>
<dbReference type="CDD" id="cd00051">
    <property type="entry name" value="EFh"/>
    <property type="match status" value="1"/>
</dbReference>
<evidence type="ECO:0000256" key="2">
    <source>
        <dbReference type="ARBA" id="ARBA00022692"/>
    </source>
</evidence>
<dbReference type="InterPro" id="IPR011992">
    <property type="entry name" value="EF-hand-dom_pair"/>
</dbReference>
<dbReference type="EMBL" id="CAJNNV010029122">
    <property type="protein sequence ID" value="CAE8627215.1"/>
    <property type="molecule type" value="Genomic_DNA"/>
</dbReference>
<feature type="domain" description="EF-hand" evidence="8">
    <location>
        <begin position="609"/>
        <end position="644"/>
    </location>
</feature>
<dbReference type="Gene3D" id="1.10.287.70">
    <property type="match status" value="1"/>
</dbReference>
<organism evidence="9 10">
    <name type="scientific">Polarella glacialis</name>
    <name type="common">Dinoflagellate</name>
    <dbReference type="NCBI Taxonomy" id="89957"/>
    <lineage>
        <taxon>Eukaryota</taxon>
        <taxon>Sar</taxon>
        <taxon>Alveolata</taxon>
        <taxon>Dinophyceae</taxon>
        <taxon>Suessiales</taxon>
        <taxon>Suessiaceae</taxon>
        <taxon>Polarella</taxon>
    </lineage>
</organism>